<reference evidence="2 3" key="1">
    <citation type="submission" date="2021-06" db="EMBL/GenBank/DDBJ databases">
        <title>Caerostris extrusa draft genome.</title>
        <authorList>
            <person name="Kono N."/>
            <person name="Arakawa K."/>
        </authorList>
    </citation>
    <scope>NUCLEOTIDE SEQUENCE [LARGE SCALE GENOMIC DNA]</scope>
</reference>
<organism evidence="2 3">
    <name type="scientific">Caerostris extrusa</name>
    <name type="common">Bark spider</name>
    <name type="synonym">Caerostris bankana</name>
    <dbReference type="NCBI Taxonomy" id="172846"/>
    <lineage>
        <taxon>Eukaryota</taxon>
        <taxon>Metazoa</taxon>
        <taxon>Ecdysozoa</taxon>
        <taxon>Arthropoda</taxon>
        <taxon>Chelicerata</taxon>
        <taxon>Arachnida</taxon>
        <taxon>Araneae</taxon>
        <taxon>Araneomorphae</taxon>
        <taxon>Entelegynae</taxon>
        <taxon>Araneoidea</taxon>
        <taxon>Araneidae</taxon>
        <taxon>Caerostris</taxon>
    </lineage>
</organism>
<name>A0AAV4RM72_CAEEX</name>
<feature type="domain" description="BTB" evidence="1">
    <location>
        <begin position="92"/>
        <end position="154"/>
    </location>
</feature>
<dbReference type="InterPro" id="IPR000210">
    <property type="entry name" value="BTB/POZ_dom"/>
</dbReference>
<dbReference type="SUPFAM" id="SSF54695">
    <property type="entry name" value="POZ domain"/>
    <property type="match status" value="1"/>
</dbReference>
<dbReference type="Gene3D" id="1.25.40.420">
    <property type="match status" value="1"/>
</dbReference>
<sequence length="252" mass="29002">MFIDLNKKEIMKKKSQYLRDDVLRLLYECDFSTGLVYGEIENMNYGIYSPQTANACLPDLKLAENTTATTNPSAPSVLKRDIELMLHENVLCDVKLEPELETFPAHWFILSARSPVFRAMFQSDMKEKAQDCIHIEDADADTVRRLLLYMYTDECGDLQWESASLLYAAADKYQILSLKDECSFFLKANLDAANACEALMIADLHHDEHLKSTTSEFILKHAKEIFKSDEWIRLIQTNGKLAFDTMLLKYED</sequence>
<evidence type="ECO:0000313" key="2">
    <source>
        <dbReference type="EMBL" id="GIY22804.1"/>
    </source>
</evidence>
<dbReference type="SMART" id="SM00225">
    <property type="entry name" value="BTB"/>
    <property type="match status" value="1"/>
</dbReference>
<comment type="caution">
    <text evidence="2">The sequence shown here is derived from an EMBL/GenBank/DDBJ whole genome shotgun (WGS) entry which is preliminary data.</text>
</comment>
<dbReference type="AlphaFoldDB" id="A0AAV4RM72"/>
<dbReference type="EMBL" id="BPLR01008199">
    <property type="protein sequence ID" value="GIY22804.1"/>
    <property type="molecule type" value="Genomic_DNA"/>
</dbReference>
<accession>A0AAV4RM72</accession>
<dbReference type="Proteomes" id="UP001054945">
    <property type="component" value="Unassembled WGS sequence"/>
</dbReference>
<evidence type="ECO:0000313" key="3">
    <source>
        <dbReference type="Proteomes" id="UP001054945"/>
    </source>
</evidence>
<dbReference type="InterPro" id="IPR011333">
    <property type="entry name" value="SKP1/BTB/POZ_sf"/>
</dbReference>
<dbReference type="Gene3D" id="3.30.710.10">
    <property type="entry name" value="Potassium Channel Kv1.1, Chain A"/>
    <property type="match status" value="1"/>
</dbReference>
<gene>
    <name evidence="2" type="primary">Tdpoz3</name>
    <name evidence="2" type="ORF">CEXT_285081</name>
</gene>
<keyword evidence="3" id="KW-1185">Reference proteome</keyword>
<evidence type="ECO:0000259" key="1">
    <source>
        <dbReference type="PROSITE" id="PS50097"/>
    </source>
</evidence>
<dbReference type="Pfam" id="PF00651">
    <property type="entry name" value="BTB"/>
    <property type="match status" value="1"/>
</dbReference>
<dbReference type="PANTHER" id="PTHR24413">
    <property type="entry name" value="SPECKLE-TYPE POZ PROTEIN"/>
    <property type="match status" value="1"/>
</dbReference>
<dbReference type="PROSITE" id="PS50097">
    <property type="entry name" value="BTB"/>
    <property type="match status" value="1"/>
</dbReference>
<proteinExistence type="predicted"/>
<protein>
    <submittedName>
        <fullName evidence="2">TD and POZ domain-containing protein 3</fullName>
    </submittedName>
</protein>
<dbReference type="CDD" id="cd18186">
    <property type="entry name" value="BTB_POZ_ZBTB_KLHL-like"/>
    <property type="match status" value="1"/>
</dbReference>